<reference evidence="1 2" key="1">
    <citation type="submission" date="2018-01" db="EMBL/GenBank/DDBJ databases">
        <title>Halomonas endophytica sp. nov., isolated from storage liquid in the stems of Populus euphratica.</title>
        <authorList>
            <person name="Chen C."/>
        </authorList>
    </citation>
    <scope>NUCLEOTIDE SEQUENCE [LARGE SCALE GENOMIC DNA]</scope>
    <source>
        <strain evidence="1 2">DSM 26881</strain>
    </source>
</reference>
<dbReference type="Proteomes" id="UP000235346">
    <property type="component" value="Unassembled WGS sequence"/>
</dbReference>
<dbReference type="EMBL" id="PNRE01000100">
    <property type="protein sequence ID" value="PMR67093.1"/>
    <property type="molecule type" value="Genomic_DNA"/>
</dbReference>
<proteinExistence type="predicted"/>
<comment type="caution">
    <text evidence="1">The sequence shown here is derived from an EMBL/GenBank/DDBJ whole genome shotgun (WGS) entry which is preliminary data.</text>
</comment>
<keyword evidence="2" id="KW-1185">Reference proteome</keyword>
<evidence type="ECO:0000313" key="2">
    <source>
        <dbReference type="Proteomes" id="UP000235346"/>
    </source>
</evidence>
<organism evidence="1 2">
    <name type="scientific">Halomonas heilongjiangensis</name>
    <dbReference type="NCBI Taxonomy" id="1387883"/>
    <lineage>
        <taxon>Bacteria</taxon>
        <taxon>Pseudomonadati</taxon>
        <taxon>Pseudomonadota</taxon>
        <taxon>Gammaproteobacteria</taxon>
        <taxon>Oceanospirillales</taxon>
        <taxon>Halomonadaceae</taxon>
        <taxon>Halomonas</taxon>
    </lineage>
</organism>
<accession>A0A2N7TFX9</accession>
<gene>
    <name evidence="1" type="ORF">C1H66_20655</name>
</gene>
<name>A0A2N7TFX9_9GAMM</name>
<sequence>MTMRSPIMYWLSMKNLRAGSAITMPITATAFSLRLRLHYKAARVGGVISTLAEGRLLAVSWRT</sequence>
<evidence type="ECO:0000313" key="1">
    <source>
        <dbReference type="EMBL" id="PMR67093.1"/>
    </source>
</evidence>
<dbReference type="AlphaFoldDB" id="A0A2N7TFX9"/>
<protein>
    <submittedName>
        <fullName evidence="1">Uncharacterized protein</fullName>
    </submittedName>
</protein>